<gene>
    <name evidence="2" type="ORF">PQR62_00705</name>
</gene>
<dbReference type="Proteomes" id="UP001629246">
    <property type="component" value="Unassembled WGS sequence"/>
</dbReference>
<feature type="compositionally biased region" description="Basic and acidic residues" evidence="1">
    <location>
        <begin position="98"/>
        <end position="117"/>
    </location>
</feature>
<feature type="region of interest" description="Disordered" evidence="1">
    <location>
        <begin position="1"/>
        <end position="36"/>
    </location>
</feature>
<evidence type="ECO:0000313" key="2">
    <source>
        <dbReference type="EMBL" id="MFL9922763.1"/>
    </source>
</evidence>
<sequence length="141" mass="15782">MRTRSTLLTSGGGLRPPSREEIRKQTREANQPENIKKRIAALRNELVKVSRAKIPKATADTMRKQINRQIAELQKQLDLELKKAAQKKTDAAGGAKTDGNEKDKDKNGKDGKEKSETRYTPSPPQNQNSGMYNPQGKIKRS</sequence>
<comment type="caution">
    <text evidence="2">The sequence shown here is derived from an EMBL/GenBank/DDBJ whole genome shotgun (WGS) entry which is preliminary data.</text>
</comment>
<evidence type="ECO:0000313" key="3">
    <source>
        <dbReference type="Proteomes" id="UP001629246"/>
    </source>
</evidence>
<dbReference type="EMBL" id="JAQQFM010000001">
    <property type="protein sequence ID" value="MFL9922763.1"/>
    <property type="molecule type" value="Genomic_DNA"/>
</dbReference>
<protein>
    <submittedName>
        <fullName evidence="2">Uncharacterized protein</fullName>
    </submittedName>
</protein>
<feature type="region of interest" description="Disordered" evidence="1">
    <location>
        <begin position="84"/>
        <end position="141"/>
    </location>
</feature>
<keyword evidence="3" id="KW-1185">Reference proteome</keyword>
<organism evidence="2 3">
    <name type="scientific">Herbaspirillum lusitanum</name>
    <dbReference type="NCBI Taxonomy" id="213312"/>
    <lineage>
        <taxon>Bacteria</taxon>
        <taxon>Pseudomonadati</taxon>
        <taxon>Pseudomonadota</taxon>
        <taxon>Betaproteobacteria</taxon>
        <taxon>Burkholderiales</taxon>
        <taxon>Oxalobacteraceae</taxon>
        <taxon>Herbaspirillum</taxon>
    </lineage>
</organism>
<feature type="compositionally biased region" description="Basic and acidic residues" evidence="1">
    <location>
        <begin position="17"/>
        <end position="27"/>
    </location>
</feature>
<name>A0ABW9A2C9_9BURK</name>
<proteinExistence type="predicted"/>
<evidence type="ECO:0000256" key="1">
    <source>
        <dbReference type="SAM" id="MobiDB-lite"/>
    </source>
</evidence>
<dbReference type="RefSeq" id="WP_408153760.1">
    <property type="nucleotide sequence ID" value="NZ_JAQQFM010000001.1"/>
</dbReference>
<reference evidence="2 3" key="1">
    <citation type="journal article" date="2024" name="Chem. Sci.">
        <title>Discovery of megapolipeptins by genome mining of a Burkholderiales bacteria collection.</title>
        <authorList>
            <person name="Paulo B.S."/>
            <person name="Recchia M.J.J."/>
            <person name="Lee S."/>
            <person name="Fergusson C.H."/>
            <person name="Romanowski S.B."/>
            <person name="Hernandez A."/>
            <person name="Krull N."/>
            <person name="Liu D.Y."/>
            <person name="Cavanagh H."/>
            <person name="Bos A."/>
            <person name="Gray C.A."/>
            <person name="Murphy B.T."/>
            <person name="Linington R.G."/>
            <person name="Eustaquio A.S."/>
        </authorList>
    </citation>
    <scope>NUCLEOTIDE SEQUENCE [LARGE SCALE GENOMIC DNA]</scope>
    <source>
        <strain evidence="2 3">RL21-008-BIB-A</strain>
    </source>
</reference>
<accession>A0ABW9A2C9</accession>